<keyword evidence="3" id="KW-1185">Reference proteome</keyword>
<evidence type="ECO:0000256" key="1">
    <source>
        <dbReference type="SAM" id="MobiDB-lite"/>
    </source>
</evidence>
<dbReference type="EMBL" id="JANAVB010024283">
    <property type="protein sequence ID" value="KAJ6822456.1"/>
    <property type="molecule type" value="Genomic_DNA"/>
</dbReference>
<proteinExistence type="predicted"/>
<evidence type="ECO:0000313" key="2">
    <source>
        <dbReference type="EMBL" id="KAJ6822456.1"/>
    </source>
</evidence>
<feature type="region of interest" description="Disordered" evidence="1">
    <location>
        <begin position="91"/>
        <end position="112"/>
    </location>
</feature>
<sequence>MMIPGLVNLLLTTRRKSGAIDVISLAIYEGSHAKLKSSNYVKKNCGSHDSSLAEKIVGEMLHGEKSSVNFQDDWIVDSGCGHHLTGDESKFTNLQPHKGNEAINCRQHRAQG</sequence>
<organism evidence="2 3">
    <name type="scientific">Iris pallida</name>
    <name type="common">Sweet iris</name>
    <dbReference type="NCBI Taxonomy" id="29817"/>
    <lineage>
        <taxon>Eukaryota</taxon>
        <taxon>Viridiplantae</taxon>
        <taxon>Streptophyta</taxon>
        <taxon>Embryophyta</taxon>
        <taxon>Tracheophyta</taxon>
        <taxon>Spermatophyta</taxon>
        <taxon>Magnoliopsida</taxon>
        <taxon>Liliopsida</taxon>
        <taxon>Asparagales</taxon>
        <taxon>Iridaceae</taxon>
        <taxon>Iridoideae</taxon>
        <taxon>Irideae</taxon>
        <taxon>Iris</taxon>
    </lineage>
</organism>
<accession>A0AAX6G159</accession>
<protein>
    <submittedName>
        <fullName evidence="2">Uncharacterized protein</fullName>
    </submittedName>
</protein>
<gene>
    <name evidence="2" type="ORF">M6B38_389250</name>
</gene>
<name>A0AAX6G159_IRIPA</name>
<comment type="caution">
    <text evidence="2">The sequence shown here is derived from an EMBL/GenBank/DDBJ whole genome shotgun (WGS) entry which is preliminary data.</text>
</comment>
<reference evidence="2" key="1">
    <citation type="journal article" date="2023" name="GigaByte">
        <title>Genome assembly of the bearded iris, Iris pallida Lam.</title>
        <authorList>
            <person name="Bruccoleri R.E."/>
            <person name="Oakeley E.J."/>
            <person name="Faust A.M.E."/>
            <person name="Altorfer M."/>
            <person name="Dessus-Babus S."/>
            <person name="Burckhardt D."/>
            <person name="Oertli M."/>
            <person name="Naumann U."/>
            <person name="Petersen F."/>
            <person name="Wong J."/>
        </authorList>
    </citation>
    <scope>NUCLEOTIDE SEQUENCE</scope>
    <source>
        <strain evidence="2">GSM-AAB239-AS_SAM_17_03QT</strain>
    </source>
</reference>
<dbReference type="Proteomes" id="UP001140949">
    <property type="component" value="Unassembled WGS sequence"/>
</dbReference>
<evidence type="ECO:0000313" key="3">
    <source>
        <dbReference type="Proteomes" id="UP001140949"/>
    </source>
</evidence>
<reference evidence="2" key="2">
    <citation type="submission" date="2023-04" db="EMBL/GenBank/DDBJ databases">
        <authorList>
            <person name="Bruccoleri R.E."/>
            <person name="Oakeley E.J."/>
            <person name="Faust A.-M."/>
            <person name="Dessus-Babus S."/>
            <person name="Altorfer M."/>
            <person name="Burckhardt D."/>
            <person name="Oertli M."/>
            <person name="Naumann U."/>
            <person name="Petersen F."/>
            <person name="Wong J."/>
        </authorList>
    </citation>
    <scope>NUCLEOTIDE SEQUENCE</scope>
    <source>
        <strain evidence="2">GSM-AAB239-AS_SAM_17_03QT</strain>
        <tissue evidence="2">Leaf</tissue>
    </source>
</reference>
<dbReference type="AlphaFoldDB" id="A0AAX6G159"/>